<dbReference type="InterPro" id="IPR011766">
    <property type="entry name" value="TPP_enzyme_TPP-bd"/>
</dbReference>
<accession>A0A8F5BQ15</accession>
<gene>
    <name evidence="7" type="ORF">J5U23_02113</name>
</gene>
<dbReference type="Pfam" id="PF00205">
    <property type="entry name" value="TPP_enzyme_M"/>
    <property type="match status" value="1"/>
</dbReference>
<dbReference type="GO" id="GO:0030976">
    <property type="term" value="F:thiamine pyrophosphate binding"/>
    <property type="evidence" value="ECO:0007669"/>
    <property type="project" value="InterPro"/>
</dbReference>
<dbReference type="PANTHER" id="PTHR18968">
    <property type="entry name" value="THIAMINE PYROPHOSPHATE ENZYMES"/>
    <property type="match status" value="1"/>
</dbReference>
<dbReference type="GO" id="GO:0050660">
    <property type="term" value="F:flavin adenine dinucleotide binding"/>
    <property type="evidence" value="ECO:0007669"/>
    <property type="project" value="TreeGrafter"/>
</dbReference>
<dbReference type="OrthoDB" id="6837at2157"/>
<dbReference type="InterPro" id="IPR012001">
    <property type="entry name" value="Thiamin_PyroP_enz_TPP-bd_dom"/>
</dbReference>
<dbReference type="GO" id="GO:0000287">
    <property type="term" value="F:magnesium ion binding"/>
    <property type="evidence" value="ECO:0007669"/>
    <property type="project" value="InterPro"/>
</dbReference>
<dbReference type="GO" id="GO:0009097">
    <property type="term" value="P:isoleucine biosynthetic process"/>
    <property type="evidence" value="ECO:0007669"/>
    <property type="project" value="TreeGrafter"/>
</dbReference>
<comment type="similarity">
    <text evidence="1 3">Belongs to the TPP enzyme family.</text>
</comment>
<dbReference type="KEGG" id="sshi:J5U23_02113"/>
<evidence type="ECO:0000313" key="8">
    <source>
        <dbReference type="Proteomes" id="UP000694018"/>
    </source>
</evidence>
<dbReference type="CDD" id="cd07035">
    <property type="entry name" value="TPP_PYR_POX_like"/>
    <property type="match status" value="1"/>
</dbReference>
<reference evidence="7" key="1">
    <citation type="journal article" date="2021" name="Environ. Microbiol.">
        <title>New insights into the diversity and evolution of the archaeal mobilome from three complete genomes of Saccharolobus shibatae.</title>
        <authorList>
            <person name="Medvedeva S."/>
            <person name="Brandt D."/>
            <person name="Cvirkaite-Krupovic V."/>
            <person name="Liu Y."/>
            <person name="Severinov K."/>
            <person name="Ishino S."/>
            <person name="Ishino Y."/>
            <person name="Prangishvili D."/>
            <person name="Kalinowski J."/>
            <person name="Krupovic M."/>
        </authorList>
    </citation>
    <scope>NUCLEOTIDE SEQUENCE</scope>
    <source>
        <strain evidence="7">B12</strain>
    </source>
</reference>
<evidence type="ECO:0000259" key="6">
    <source>
        <dbReference type="Pfam" id="PF02776"/>
    </source>
</evidence>
<dbReference type="InterPro" id="IPR012000">
    <property type="entry name" value="Thiamin_PyroP_enz_cen_dom"/>
</dbReference>
<evidence type="ECO:0000256" key="2">
    <source>
        <dbReference type="ARBA" id="ARBA00023052"/>
    </source>
</evidence>
<dbReference type="RefSeq" id="WP_218266084.1">
    <property type="nucleotide sequence ID" value="NZ_CP077717.1"/>
</dbReference>
<dbReference type="Pfam" id="PF02776">
    <property type="entry name" value="TPP_enzyme_N"/>
    <property type="match status" value="1"/>
</dbReference>
<dbReference type="AlphaFoldDB" id="A0A8F5BQ15"/>
<keyword evidence="2 3" id="KW-0786">Thiamine pyrophosphate</keyword>
<feature type="domain" description="Thiamine pyrophosphate enzyme N-terminal TPP-binding" evidence="6">
    <location>
        <begin position="1"/>
        <end position="100"/>
    </location>
</feature>
<evidence type="ECO:0000259" key="5">
    <source>
        <dbReference type="Pfam" id="PF02775"/>
    </source>
</evidence>
<name>A0A8F5BQ15_SACSH</name>
<evidence type="ECO:0000313" key="7">
    <source>
        <dbReference type="EMBL" id="QXJ29244.1"/>
    </source>
</evidence>
<dbReference type="InterPro" id="IPR045229">
    <property type="entry name" value="TPP_enz"/>
</dbReference>
<feature type="domain" description="Thiamine pyrophosphate enzyme TPP-binding" evidence="5">
    <location>
        <begin position="386"/>
        <end position="488"/>
    </location>
</feature>
<dbReference type="GO" id="GO:0005948">
    <property type="term" value="C:acetolactate synthase complex"/>
    <property type="evidence" value="ECO:0007669"/>
    <property type="project" value="TreeGrafter"/>
</dbReference>
<dbReference type="CDD" id="cd02002">
    <property type="entry name" value="TPP_BFDC"/>
    <property type="match status" value="1"/>
</dbReference>
<evidence type="ECO:0000259" key="4">
    <source>
        <dbReference type="Pfam" id="PF00205"/>
    </source>
</evidence>
<dbReference type="EMBL" id="CP077717">
    <property type="protein sequence ID" value="QXJ29244.1"/>
    <property type="molecule type" value="Genomic_DNA"/>
</dbReference>
<sequence>MKVGDALFKLINEIGIKQIFGNPGTTELNFLKHMPKDFNYYLALQDGIAVGMAEGYYLATRKPQVVNLHSSPGLTNAMGFLYEALVSRTPLIALVGQQYSDKLIDEPVLYGDFIKISQGIVKSAYEIRSEKEALKTFIRAYKESTTPPYGPVLISLPQDIPDMEVNEEEKINMPKYFVSTTCDKPSIEFVLDKVKRANSIAIVAGYEVSIFNAYDKLVKLAEKLNASLYTEPYLSVFPLDSSNPLFKGPLSRYKASDVLKELEKYDLILVIGGWLNYVVFPDVDIRLNIIEVTIDFKEAIKRQWDTIVCNPKDFIIGLYNKLYESPYTIKSENIRQELDSDPIVDVFKEMKSYLAKYTIFAEIPTYRDALIKNVALRPSSLYIMRSGLLGWALSASVGYSLNGDNVLAIVGDGSFNYTPQALWSAVKYNTKMKVIVINNQGYASLSKHGVEADWLFPSTSPWKVASAYGFEARESRDIKNDLKWLFEDNKRRKLLEIRV</sequence>
<dbReference type="GO" id="GO:0009099">
    <property type="term" value="P:L-valine biosynthetic process"/>
    <property type="evidence" value="ECO:0007669"/>
    <property type="project" value="TreeGrafter"/>
</dbReference>
<dbReference type="GeneID" id="65563605"/>
<dbReference type="GO" id="GO:0003984">
    <property type="term" value="F:acetolactate synthase activity"/>
    <property type="evidence" value="ECO:0007669"/>
    <property type="project" value="TreeGrafter"/>
</dbReference>
<organism evidence="7 8">
    <name type="scientific">Saccharolobus shibatae (strain ATCC 51178 / DSM 5389 / JCM 8931 / NBRC 15437 / B12)</name>
    <name type="common">Sulfolobus shibatae</name>
    <dbReference type="NCBI Taxonomy" id="523848"/>
    <lineage>
        <taxon>Archaea</taxon>
        <taxon>Thermoproteota</taxon>
        <taxon>Thermoprotei</taxon>
        <taxon>Sulfolobales</taxon>
        <taxon>Sulfolobaceae</taxon>
        <taxon>Saccharolobus</taxon>
    </lineage>
</organism>
<protein>
    <submittedName>
        <fullName evidence="7">Benzoylformate decarboxylase</fullName>
        <ecNumber evidence="7">4.1.1.7</ecNumber>
    </submittedName>
</protein>
<evidence type="ECO:0000256" key="1">
    <source>
        <dbReference type="ARBA" id="ARBA00007812"/>
    </source>
</evidence>
<dbReference type="EC" id="4.1.1.7" evidence="7"/>
<proteinExistence type="inferred from homology"/>
<dbReference type="Proteomes" id="UP000694018">
    <property type="component" value="Chromosome"/>
</dbReference>
<dbReference type="Pfam" id="PF02775">
    <property type="entry name" value="TPP_enzyme_C"/>
    <property type="match status" value="1"/>
</dbReference>
<feature type="domain" description="Thiamine pyrophosphate enzyme central" evidence="4">
    <location>
        <begin position="188"/>
        <end position="313"/>
    </location>
</feature>
<dbReference type="GO" id="GO:0050695">
    <property type="term" value="F:benzoylformate decarboxylase activity"/>
    <property type="evidence" value="ECO:0007669"/>
    <property type="project" value="UniProtKB-EC"/>
</dbReference>
<evidence type="ECO:0000256" key="3">
    <source>
        <dbReference type="RuleBase" id="RU362132"/>
    </source>
</evidence>
<dbReference type="PANTHER" id="PTHR18968:SF13">
    <property type="entry name" value="ACETOLACTATE SYNTHASE CATALYTIC SUBUNIT, MITOCHONDRIAL"/>
    <property type="match status" value="1"/>
</dbReference>
<keyword evidence="7" id="KW-0456">Lyase</keyword>